<gene>
    <name evidence="2" type="ORF">EI97DRAFT_147355</name>
</gene>
<accession>A0A6A6JC93</accession>
<keyword evidence="3" id="KW-1185">Reference proteome</keyword>
<proteinExistence type="predicted"/>
<evidence type="ECO:0000256" key="1">
    <source>
        <dbReference type="SAM" id="MobiDB-lite"/>
    </source>
</evidence>
<feature type="region of interest" description="Disordered" evidence="1">
    <location>
        <begin position="1"/>
        <end position="35"/>
    </location>
</feature>
<dbReference type="OrthoDB" id="5428890at2759"/>
<name>A0A6A6JC93_WESOR</name>
<dbReference type="RefSeq" id="XP_033651157.1">
    <property type="nucleotide sequence ID" value="XM_033793244.1"/>
</dbReference>
<protein>
    <submittedName>
        <fullName evidence="2">Uncharacterized protein</fullName>
    </submittedName>
</protein>
<dbReference type="GeneID" id="54546419"/>
<dbReference type="EMBL" id="ML986508">
    <property type="protein sequence ID" value="KAF2273618.1"/>
    <property type="molecule type" value="Genomic_DNA"/>
</dbReference>
<feature type="region of interest" description="Disordered" evidence="1">
    <location>
        <begin position="341"/>
        <end position="364"/>
    </location>
</feature>
<organism evidence="2 3">
    <name type="scientific">Westerdykella ornata</name>
    <dbReference type="NCBI Taxonomy" id="318751"/>
    <lineage>
        <taxon>Eukaryota</taxon>
        <taxon>Fungi</taxon>
        <taxon>Dikarya</taxon>
        <taxon>Ascomycota</taxon>
        <taxon>Pezizomycotina</taxon>
        <taxon>Dothideomycetes</taxon>
        <taxon>Pleosporomycetidae</taxon>
        <taxon>Pleosporales</taxon>
        <taxon>Sporormiaceae</taxon>
        <taxon>Westerdykella</taxon>
    </lineage>
</organism>
<feature type="compositionally biased region" description="Polar residues" evidence="1">
    <location>
        <begin position="351"/>
        <end position="364"/>
    </location>
</feature>
<evidence type="ECO:0000313" key="3">
    <source>
        <dbReference type="Proteomes" id="UP000800097"/>
    </source>
</evidence>
<sequence length="364" mass="42775">MDLNGSGDEDNTEKWVRGSYEGDLEDKESQGKRKRQRISQERLECLEKATRVSYPQDVVDILMLPISERSLPQNMRILITRILWGLKPYPLPDVTDYESRCECHFMVYLDHVGALEYQCRKHFGLDGQWTHLDILYVITQFYGPPFKRIAEIDFPCPCTREDFRRLLIAHFTLMHTMTNLQVSEGDDGLKVLLSKRFPRAPPSNIRIKLGKWVRARDFEVANLRIEWTDDLAEHLQLVDNTTIRIFHHISFLFGSKVSQNVYPAGLRHETMWTLALLFPRSDRKTQEWLEYKRMENGGVHPDVKLQSVLLDFAAPKHLQHYPFWRERLILLRKHIDRASPHQKHSRDFSKTPVTWTNGSTPGLR</sequence>
<dbReference type="AlphaFoldDB" id="A0A6A6JC93"/>
<evidence type="ECO:0000313" key="2">
    <source>
        <dbReference type="EMBL" id="KAF2273618.1"/>
    </source>
</evidence>
<reference evidence="2" key="1">
    <citation type="journal article" date="2020" name="Stud. Mycol.">
        <title>101 Dothideomycetes genomes: a test case for predicting lifestyles and emergence of pathogens.</title>
        <authorList>
            <person name="Haridas S."/>
            <person name="Albert R."/>
            <person name="Binder M."/>
            <person name="Bloem J."/>
            <person name="Labutti K."/>
            <person name="Salamov A."/>
            <person name="Andreopoulos B."/>
            <person name="Baker S."/>
            <person name="Barry K."/>
            <person name="Bills G."/>
            <person name="Bluhm B."/>
            <person name="Cannon C."/>
            <person name="Castanera R."/>
            <person name="Culley D."/>
            <person name="Daum C."/>
            <person name="Ezra D."/>
            <person name="Gonzalez J."/>
            <person name="Henrissat B."/>
            <person name="Kuo A."/>
            <person name="Liang C."/>
            <person name="Lipzen A."/>
            <person name="Lutzoni F."/>
            <person name="Magnuson J."/>
            <person name="Mondo S."/>
            <person name="Nolan M."/>
            <person name="Ohm R."/>
            <person name="Pangilinan J."/>
            <person name="Park H.-J."/>
            <person name="Ramirez L."/>
            <person name="Alfaro M."/>
            <person name="Sun H."/>
            <person name="Tritt A."/>
            <person name="Yoshinaga Y."/>
            <person name="Zwiers L.-H."/>
            <person name="Turgeon B."/>
            <person name="Goodwin S."/>
            <person name="Spatafora J."/>
            <person name="Crous P."/>
            <person name="Grigoriev I."/>
        </authorList>
    </citation>
    <scope>NUCLEOTIDE SEQUENCE</scope>
    <source>
        <strain evidence="2">CBS 379.55</strain>
    </source>
</reference>
<dbReference type="Proteomes" id="UP000800097">
    <property type="component" value="Unassembled WGS sequence"/>
</dbReference>